<evidence type="ECO:0000313" key="2">
    <source>
        <dbReference type="Proteomes" id="UP001163823"/>
    </source>
</evidence>
<accession>A0AAD7PQU5</accession>
<dbReference type="EMBL" id="JARAOO010000006">
    <property type="protein sequence ID" value="KAJ7963495.1"/>
    <property type="molecule type" value="Genomic_DNA"/>
</dbReference>
<evidence type="ECO:0000313" key="1">
    <source>
        <dbReference type="EMBL" id="KAJ7963495.1"/>
    </source>
</evidence>
<dbReference type="KEGG" id="qsa:O6P43_013444"/>
<dbReference type="AlphaFoldDB" id="A0AAD7PQU5"/>
<keyword evidence="2" id="KW-1185">Reference proteome</keyword>
<protein>
    <submittedName>
        <fullName evidence="1">Uncharacterized protein</fullName>
    </submittedName>
</protein>
<comment type="caution">
    <text evidence="1">The sequence shown here is derived from an EMBL/GenBank/DDBJ whole genome shotgun (WGS) entry which is preliminary data.</text>
</comment>
<name>A0AAD7PQU5_QUISA</name>
<gene>
    <name evidence="1" type="ORF">O6P43_013444</name>
</gene>
<proteinExistence type="predicted"/>
<reference evidence="1" key="1">
    <citation type="journal article" date="2023" name="Science">
        <title>Elucidation of the pathway for biosynthesis of saponin adjuvants from the soapbark tree.</title>
        <authorList>
            <person name="Reed J."/>
            <person name="Orme A."/>
            <person name="El-Demerdash A."/>
            <person name="Owen C."/>
            <person name="Martin L.B.B."/>
            <person name="Misra R.C."/>
            <person name="Kikuchi S."/>
            <person name="Rejzek M."/>
            <person name="Martin A.C."/>
            <person name="Harkess A."/>
            <person name="Leebens-Mack J."/>
            <person name="Louveau T."/>
            <person name="Stephenson M.J."/>
            <person name="Osbourn A."/>
        </authorList>
    </citation>
    <scope>NUCLEOTIDE SEQUENCE</scope>
    <source>
        <strain evidence="1">S10</strain>
    </source>
</reference>
<dbReference type="Proteomes" id="UP001163823">
    <property type="component" value="Chromosome 6"/>
</dbReference>
<organism evidence="1 2">
    <name type="scientific">Quillaja saponaria</name>
    <name type="common">Soap bark tree</name>
    <dbReference type="NCBI Taxonomy" id="32244"/>
    <lineage>
        <taxon>Eukaryota</taxon>
        <taxon>Viridiplantae</taxon>
        <taxon>Streptophyta</taxon>
        <taxon>Embryophyta</taxon>
        <taxon>Tracheophyta</taxon>
        <taxon>Spermatophyta</taxon>
        <taxon>Magnoliopsida</taxon>
        <taxon>eudicotyledons</taxon>
        <taxon>Gunneridae</taxon>
        <taxon>Pentapetalae</taxon>
        <taxon>rosids</taxon>
        <taxon>fabids</taxon>
        <taxon>Fabales</taxon>
        <taxon>Quillajaceae</taxon>
        <taxon>Quillaja</taxon>
    </lineage>
</organism>
<sequence length="105" mass="12133">MVHCFVVHYADGRFFIEGINPNRYSFSDLVADIRLAVKVECTILFCFRGGLPSGGIDPQQTMEIYYNETLLQWFKLHQGRKLHQLQVTRNDSQQPQVTSCVILLK</sequence>